<dbReference type="PROSITE" id="PS50943">
    <property type="entry name" value="HTH_CROC1"/>
    <property type="match status" value="1"/>
</dbReference>
<dbReference type="STRING" id="113562.SAMN04489716_0912"/>
<organism evidence="2 3">
    <name type="scientific">Actinoplanes derwentensis</name>
    <dbReference type="NCBI Taxonomy" id="113562"/>
    <lineage>
        <taxon>Bacteria</taxon>
        <taxon>Bacillati</taxon>
        <taxon>Actinomycetota</taxon>
        <taxon>Actinomycetes</taxon>
        <taxon>Micromonosporales</taxon>
        <taxon>Micromonosporaceae</taxon>
        <taxon>Actinoplanes</taxon>
    </lineage>
</organism>
<dbReference type="GO" id="GO:0016887">
    <property type="term" value="F:ATP hydrolysis activity"/>
    <property type="evidence" value="ECO:0007669"/>
    <property type="project" value="InterPro"/>
</dbReference>
<protein>
    <submittedName>
        <fullName evidence="2">Tetratricopeptide repeat-containing protein</fullName>
    </submittedName>
</protein>
<dbReference type="RefSeq" id="WP_157751229.1">
    <property type="nucleotide sequence ID" value="NZ_BOMJ01000009.1"/>
</dbReference>
<keyword evidence="3" id="KW-1185">Reference proteome</keyword>
<evidence type="ECO:0000313" key="2">
    <source>
        <dbReference type="EMBL" id="SDS49610.1"/>
    </source>
</evidence>
<dbReference type="Proteomes" id="UP000198688">
    <property type="component" value="Chromosome I"/>
</dbReference>
<dbReference type="InterPro" id="IPR001387">
    <property type="entry name" value="Cro/C1-type_HTH"/>
</dbReference>
<dbReference type="Pfam" id="PF13401">
    <property type="entry name" value="AAA_22"/>
    <property type="match status" value="1"/>
</dbReference>
<gene>
    <name evidence="2" type="ORF">SAMN04489716_0912</name>
</gene>
<dbReference type="InterPro" id="IPR010982">
    <property type="entry name" value="Lambda_DNA-bd_dom_sf"/>
</dbReference>
<dbReference type="AlphaFoldDB" id="A0A1H1SNP2"/>
<dbReference type="GO" id="GO:0003677">
    <property type="term" value="F:DNA binding"/>
    <property type="evidence" value="ECO:0007669"/>
    <property type="project" value="InterPro"/>
</dbReference>
<dbReference type="SUPFAM" id="SSF48452">
    <property type="entry name" value="TPR-like"/>
    <property type="match status" value="1"/>
</dbReference>
<dbReference type="Gene3D" id="3.40.50.300">
    <property type="entry name" value="P-loop containing nucleotide triphosphate hydrolases"/>
    <property type="match status" value="1"/>
</dbReference>
<dbReference type="SMART" id="SM00028">
    <property type="entry name" value="TPR"/>
    <property type="match status" value="3"/>
</dbReference>
<dbReference type="Gene3D" id="1.10.260.40">
    <property type="entry name" value="lambda repressor-like DNA-binding domains"/>
    <property type="match status" value="1"/>
</dbReference>
<dbReference type="InterPro" id="IPR049945">
    <property type="entry name" value="AAA_22"/>
</dbReference>
<evidence type="ECO:0000259" key="1">
    <source>
        <dbReference type="PROSITE" id="PS50943"/>
    </source>
</evidence>
<dbReference type="Pfam" id="PF13424">
    <property type="entry name" value="TPR_12"/>
    <property type="match status" value="1"/>
</dbReference>
<dbReference type="EMBL" id="LT629758">
    <property type="protein sequence ID" value="SDS49610.1"/>
    <property type="molecule type" value="Genomic_DNA"/>
</dbReference>
<dbReference type="CDD" id="cd00093">
    <property type="entry name" value="HTH_XRE"/>
    <property type="match status" value="1"/>
</dbReference>
<accession>A0A1H1SNP2</accession>
<dbReference type="InterPro" id="IPR011990">
    <property type="entry name" value="TPR-like_helical_dom_sf"/>
</dbReference>
<proteinExistence type="predicted"/>
<dbReference type="OrthoDB" id="3275754at2"/>
<dbReference type="InterPro" id="IPR019734">
    <property type="entry name" value="TPR_rpt"/>
</dbReference>
<dbReference type="SUPFAM" id="SSF47413">
    <property type="entry name" value="lambda repressor-like DNA-binding domains"/>
    <property type="match status" value="1"/>
</dbReference>
<reference evidence="2 3" key="1">
    <citation type="submission" date="2016-10" db="EMBL/GenBank/DDBJ databases">
        <authorList>
            <person name="de Groot N.N."/>
        </authorList>
    </citation>
    <scope>NUCLEOTIDE SEQUENCE [LARGE SCALE GENOMIC DNA]</scope>
    <source>
        <strain evidence="2 3">DSM 43941</strain>
    </source>
</reference>
<dbReference type="PANTHER" id="PTHR47691">
    <property type="entry name" value="REGULATOR-RELATED"/>
    <property type="match status" value="1"/>
</dbReference>
<dbReference type="PRINTS" id="PR00364">
    <property type="entry name" value="DISEASERSIST"/>
</dbReference>
<dbReference type="InterPro" id="IPR027417">
    <property type="entry name" value="P-loop_NTPase"/>
</dbReference>
<name>A0A1H1SNP2_9ACTN</name>
<dbReference type="PANTHER" id="PTHR47691:SF3">
    <property type="entry name" value="HTH-TYPE TRANSCRIPTIONAL REGULATOR RV0890C-RELATED"/>
    <property type="match status" value="1"/>
</dbReference>
<feature type="domain" description="HTH cro/C1-type" evidence="1">
    <location>
        <begin position="35"/>
        <end position="77"/>
    </location>
</feature>
<dbReference type="Pfam" id="PF01381">
    <property type="entry name" value="HTH_3"/>
    <property type="match status" value="1"/>
</dbReference>
<sequence length="767" mass="84143">MVLDTVGPHADLLALFAMLLNRTFEASTKPKTVRREIAKRAGIGPSHLSELLNGRKKPPPDTARRLVTAMSGSKAEAQKAFELAEDIVTSAENARRIRRTRAPHLLKPSPDGFVGRLPDLTELSRAADVAGRGQPRRTATLITGQPGVGKTWLLRHWARLRAAKWPDGCLHADLREFASVGAVLHGFLSALGVPARSIPEAMSAQVALYQEITTGRRLLVALDNVTADDDLEPLLPGEGPHTVVVTSRDRLYDLVSMHDAAVLHLDVLTEAESRTLLAARIGRVRTAAEREPAEDLIRICAGLPLALSLVGAQARMHPTWPLTQIVDLYRSSASPVRAMTSRNADLNLMAVLTSGYLGFGPQARFAFRMLGLGNGVELDLDAVASLLALPPESARGPLTVLSDASFLEEPERGRYRMHDLMWSFAAERAAEEVADDERTAARRRLAEHFLGMAFQGDRLLSPQRPPITVARTEADVAIQPFATADAALDWFEINDANLVVTQRTAVKHQWRTITWQLAWSLDNYQYRRGLIARHDETWQRGLTAAEEDGAPGPIALARLCLGNIRARQGRHREALELLEPAIRHFEQTSDTANLAQTHRALHFAWDDVDTERQLDHAERALALFLEVGQQSWIAIGLNAVGEAHADGGHYDLARTFCEQALALHRQLGNRSGEAATLDSLGIVAEGAGRLDEAAEDLVAAAEIYRELKNVSSEANTLARLGRVLVAMPSREDEGRGRLRQAHEMYVEQGRAAEAERVRQGLDGSSIR</sequence>
<dbReference type="SUPFAM" id="SSF52540">
    <property type="entry name" value="P-loop containing nucleoside triphosphate hydrolases"/>
    <property type="match status" value="1"/>
</dbReference>
<dbReference type="Gene3D" id="1.25.40.10">
    <property type="entry name" value="Tetratricopeptide repeat domain"/>
    <property type="match status" value="2"/>
</dbReference>
<evidence type="ECO:0000313" key="3">
    <source>
        <dbReference type="Proteomes" id="UP000198688"/>
    </source>
</evidence>